<feature type="compositionally biased region" description="Low complexity" evidence="1">
    <location>
        <begin position="195"/>
        <end position="208"/>
    </location>
</feature>
<feature type="compositionally biased region" description="Acidic residues" evidence="1">
    <location>
        <begin position="371"/>
        <end position="381"/>
    </location>
</feature>
<feature type="region of interest" description="Disordered" evidence="1">
    <location>
        <begin position="221"/>
        <end position="438"/>
    </location>
</feature>
<organism evidence="2 3">
    <name type="scientific">Choiromyces venosus 120613-1</name>
    <dbReference type="NCBI Taxonomy" id="1336337"/>
    <lineage>
        <taxon>Eukaryota</taxon>
        <taxon>Fungi</taxon>
        <taxon>Dikarya</taxon>
        <taxon>Ascomycota</taxon>
        <taxon>Pezizomycotina</taxon>
        <taxon>Pezizomycetes</taxon>
        <taxon>Pezizales</taxon>
        <taxon>Tuberaceae</taxon>
        <taxon>Choiromyces</taxon>
    </lineage>
</organism>
<feature type="compositionally biased region" description="Low complexity" evidence="1">
    <location>
        <begin position="248"/>
        <end position="264"/>
    </location>
</feature>
<sequence>MAPSTASALNPIVIPAVQIPPHFTTLGSGLLHETHAREPLSTLTTLLLASPDIFSNKAKPKLWWRAQCLLYGLDAPNSLTVQSLREKLENALRRGELQIPEHLVELEHIENGKFRKLNAQVREATMGVQKKGGTGSGGGGAKKGKKEDLLKKVLGNAKVGKKASAAAAVVAAAPKPRVKKKPEPKVKPKTKAAPRAKAQAQTQSQSFATTTSGNIQIYLSALPPAPAPAPAPRAKQTAKRGTSSTASKPRAQKATPATATATAKRGGGPGSRGGRGGSRGGRATQPIKHEPTSPPPPAAAPTRGARTKQTARCSTRGNYKGNVQSRNDGYSTERARIKQENANYDSDPGSGGYCVPSDEEFTGWREGSFDHEEEEGEDSGDQENASCDSDPRSGGYYTSSNEEFTGWREESFDHKEKREDGGDPYDGYDYDGYGYGFN</sequence>
<evidence type="ECO:0000313" key="2">
    <source>
        <dbReference type="EMBL" id="RPA94464.1"/>
    </source>
</evidence>
<dbReference type="EMBL" id="ML120436">
    <property type="protein sequence ID" value="RPA94464.1"/>
    <property type="molecule type" value="Genomic_DNA"/>
</dbReference>
<dbReference type="Proteomes" id="UP000276215">
    <property type="component" value="Unassembled WGS sequence"/>
</dbReference>
<evidence type="ECO:0000313" key="3">
    <source>
        <dbReference type="Proteomes" id="UP000276215"/>
    </source>
</evidence>
<evidence type="ECO:0000256" key="1">
    <source>
        <dbReference type="SAM" id="MobiDB-lite"/>
    </source>
</evidence>
<feature type="compositionally biased region" description="Polar residues" evidence="1">
    <location>
        <begin position="307"/>
        <end position="330"/>
    </location>
</feature>
<proteinExistence type="predicted"/>
<name>A0A3N4JKQ0_9PEZI</name>
<keyword evidence="3" id="KW-1185">Reference proteome</keyword>
<dbReference type="AlphaFoldDB" id="A0A3N4JKQ0"/>
<feature type="compositionally biased region" description="Basic and acidic residues" evidence="1">
    <location>
        <begin position="405"/>
        <end position="421"/>
    </location>
</feature>
<protein>
    <submittedName>
        <fullName evidence="2">Uncharacterized protein</fullName>
    </submittedName>
</protein>
<accession>A0A3N4JKQ0</accession>
<reference evidence="2 3" key="1">
    <citation type="journal article" date="2018" name="Nat. Ecol. Evol.">
        <title>Pezizomycetes genomes reveal the molecular basis of ectomycorrhizal truffle lifestyle.</title>
        <authorList>
            <person name="Murat C."/>
            <person name="Payen T."/>
            <person name="Noel B."/>
            <person name="Kuo A."/>
            <person name="Morin E."/>
            <person name="Chen J."/>
            <person name="Kohler A."/>
            <person name="Krizsan K."/>
            <person name="Balestrini R."/>
            <person name="Da Silva C."/>
            <person name="Montanini B."/>
            <person name="Hainaut M."/>
            <person name="Levati E."/>
            <person name="Barry K.W."/>
            <person name="Belfiori B."/>
            <person name="Cichocki N."/>
            <person name="Clum A."/>
            <person name="Dockter R.B."/>
            <person name="Fauchery L."/>
            <person name="Guy J."/>
            <person name="Iotti M."/>
            <person name="Le Tacon F."/>
            <person name="Lindquist E.A."/>
            <person name="Lipzen A."/>
            <person name="Malagnac F."/>
            <person name="Mello A."/>
            <person name="Molinier V."/>
            <person name="Miyauchi S."/>
            <person name="Poulain J."/>
            <person name="Riccioni C."/>
            <person name="Rubini A."/>
            <person name="Sitrit Y."/>
            <person name="Splivallo R."/>
            <person name="Traeger S."/>
            <person name="Wang M."/>
            <person name="Zifcakova L."/>
            <person name="Wipf D."/>
            <person name="Zambonelli A."/>
            <person name="Paolocci F."/>
            <person name="Nowrousian M."/>
            <person name="Ottonello S."/>
            <person name="Baldrian P."/>
            <person name="Spatafora J.W."/>
            <person name="Henrissat B."/>
            <person name="Nagy L.G."/>
            <person name="Aury J.M."/>
            <person name="Wincker P."/>
            <person name="Grigoriev I.V."/>
            <person name="Bonfante P."/>
            <person name="Martin F.M."/>
        </authorList>
    </citation>
    <scope>NUCLEOTIDE SEQUENCE [LARGE SCALE GENOMIC DNA]</scope>
    <source>
        <strain evidence="2 3">120613-1</strain>
    </source>
</reference>
<feature type="region of interest" description="Disordered" evidence="1">
    <location>
        <begin position="170"/>
        <end position="208"/>
    </location>
</feature>
<dbReference type="OrthoDB" id="4121058at2759"/>
<feature type="compositionally biased region" description="Gly residues" evidence="1">
    <location>
        <begin position="265"/>
        <end position="280"/>
    </location>
</feature>
<gene>
    <name evidence="2" type="ORF">L873DRAFT_1792907</name>
</gene>